<gene>
    <name evidence="1" type="ORF">L0F81_23800</name>
</gene>
<sequence length="139" mass="15665">MTAEQTEHAAPIDWQAIAQKREHGLKALGEHKHTAEEERDGAYRERAHLVALLAAMTDGAVITYAPDVEEPGWQIVYLTLGGQQCSWHIAPRDADLFEHVERVGALDVRALWDGHTTEEKYTHIAAWTAQLAQREHQQP</sequence>
<dbReference type="Proteomes" id="UP001299012">
    <property type="component" value="Unassembled WGS sequence"/>
</dbReference>
<evidence type="ECO:0000313" key="1">
    <source>
        <dbReference type="EMBL" id="MCG0066277.1"/>
    </source>
</evidence>
<reference evidence="1 2" key="1">
    <citation type="submission" date="2022-01" db="EMBL/GenBank/DDBJ databases">
        <title>Draft Genome Sequences of Seven Type Strains of the Genus Streptomyces.</title>
        <authorList>
            <person name="Aziz S."/>
            <person name="Coretto E."/>
            <person name="Chronakova A."/>
            <person name="Sproer C."/>
            <person name="Huber K."/>
            <person name="Nouioui I."/>
            <person name="Gross H."/>
        </authorList>
    </citation>
    <scope>NUCLEOTIDE SEQUENCE [LARGE SCALE GENOMIC DNA]</scope>
    <source>
        <strain evidence="1 2">DSM 41685</strain>
    </source>
</reference>
<dbReference type="RefSeq" id="WP_086699694.1">
    <property type="nucleotide sequence ID" value="NZ_JAKKZF010000102.1"/>
</dbReference>
<protein>
    <submittedName>
        <fullName evidence="1">Uncharacterized protein</fullName>
    </submittedName>
</protein>
<dbReference type="EMBL" id="JAKKZF010000102">
    <property type="protein sequence ID" value="MCG0066277.1"/>
    <property type="molecule type" value="Genomic_DNA"/>
</dbReference>
<evidence type="ECO:0000313" key="2">
    <source>
        <dbReference type="Proteomes" id="UP001299012"/>
    </source>
</evidence>
<name>A0ABS9JL31_9ACTN</name>
<organism evidence="1 2">
    <name type="scientific">Streptomyces tricolor</name>
    <dbReference type="NCBI Taxonomy" id="68277"/>
    <lineage>
        <taxon>Bacteria</taxon>
        <taxon>Bacillati</taxon>
        <taxon>Actinomycetota</taxon>
        <taxon>Actinomycetes</taxon>
        <taxon>Kitasatosporales</taxon>
        <taxon>Streptomycetaceae</taxon>
        <taxon>Streptomyces</taxon>
        <taxon>Streptomyces violaceoruber group</taxon>
    </lineage>
</organism>
<comment type="caution">
    <text evidence="1">The sequence shown here is derived from an EMBL/GenBank/DDBJ whole genome shotgun (WGS) entry which is preliminary data.</text>
</comment>
<accession>A0ABS9JL31</accession>
<keyword evidence="2" id="KW-1185">Reference proteome</keyword>
<proteinExistence type="predicted"/>